<dbReference type="Proteomes" id="UP000539710">
    <property type="component" value="Unassembled WGS sequence"/>
</dbReference>
<dbReference type="EMBL" id="JACEUX010000004">
    <property type="protein sequence ID" value="MBA5247728.1"/>
    <property type="molecule type" value="Genomic_DNA"/>
</dbReference>
<accession>A0A7D7RHK8</accession>
<evidence type="ECO:0000313" key="1">
    <source>
        <dbReference type="EMBL" id="MBA5247728.1"/>
    </source>
</evidence>
<dbReference type="RefSeq" id="WP_181887831.1">
    <property type="nucleotide sequence ID" value="NZ_CP059472.1"/>
</dbReference>
<reference evidence="1" key="3">
    <citation type="submission" date="2020-07" db="EMBL/GenBank/DDBJ databases">
        <authorList>
            <person name="Yang C."/>
        </authorList>
    </citation>
    <scope>NUCLEOTIDE SEQUENCE</scope>
    <source>
        <strain evidence="1">Cx-624</strain>
    </source>
</reference>
<keyword evidence="4" id="KW-1185">Reference proteome</keyword>
<evidence type="ECO:0000313" key="3">
    <source>
        <dbReference type="Proteomes" id="UP000515349"/>
    </source>
</evidence>
<evidence type="ECO:0000313" key="2">
    <source>
        <dbReference type="EMBL" id="QMS97312.1"/>
    </source>
</evidence>
<dbReference type="AlphaFoldDB" id="A0A7D7RHK8"/>
<name>A0A7D7RHK8_9FLAO</name>
<gene>
    <name evidence="2" type="ORF">H1R16_06065</name>
    <name evidence="1" type="ORF">H2507_11170</name>
</gene>
<proteinExistence type="predicted"/>
<sequence>MEYSKEFKQALSAFTSAEKDKLIFRLLRKDKILSQKLYFELIDPENTDDKREQMETYIRQTVTAAGKNNRNPKLFLQLIRKVSAKITEHVKITTDKFGEVSLNLMLIAEVLKHPLRHGDSYKLDIYLLNKVLRMLTLTVKLDPDYYIDLIELYKLIKSQITGSHQLKSISIHIGLKQEWLDPDNVPENIADIYRDIKSRGLLR</sequence>
<evidence type="ECO:0000313" key="4">
    <source>
        <dbReference type="Proteomes" id="UP000539710"/>
    </source>
</evidence>
<keyword evidence="1" id="KW-0378">Hydrolase</keyword>
<dbReference type="KEGG" id="cbau:H1R16_06065"/>
<reference evidence="4" key="2">
    <citation type="submission" date="2020-07" db="EMBL/GenBank/DDBJ databases">
        <title>Flavobacterium sp. xlx-214.</title>
        <authorList>
            <person name="Yang C."/>
        </authorList>
    </citation>
    <scope>NUCLEOTIDE SEQUENCE [LARGE SCALE GENOMIC DNA]</scope>
    <source>
        <strain evidence="4">CX-624</strain>
    </source>
</reference>
<dbReference type="EMBL" id="CP059472">
    <property type="protein sequence ID" value="QMS97312.1"/>
    <property type="molecule type" value="Genomic_DNA"/>
</dbReference>
<organism evidence="2 3">
    <name type="scientific">Marnyiella aurantia</name>
    <dbReference type="NCBI Taxonomy" id="2758037"/>
    <lineage>
        <taxon>Bacteria</taxon>
        <taxon>Pseudomonadati</taxon>
        <taxon>Bacteroidota</taxon>
        <taxon>Flavobacteriia</taxon>
        <taxon>Flavobacteriales</taxon>
        <taxon>Weeksellaceae</taxon>
        <taxon>Marnyiella</taxon>
    </lineage>
</organism>
<dbReference type="Proteomes" id="UP000515349">
    <property type="component" value="Chromosome"/>
</dbReference>
<protein>
    <submittedName>
        <fullName evidence="2">Deoxyuridine 5'-triphosphate nucleotidohydrolase</fullName>
    </submittedName>
</protein>
<reference evidence="2 3" key="1">
    <citation type="submission" date="2020-07" db="EMBL/GenBank/DDBJ databases">
        <title>Chryseobacterium sp.cx-624.</title>
        <authorList>
            <person name="Yang C."/>
        </authorList>
    </citation>
    <scope>NUCLEOTIDE SEQUENCE [LARGE SCALE GENOMIC DNA]</scope>
    <source>
        <strain evidence="3">cx-624</strain>
        <strain evidence="2">Cx-624</strain>
    </source>
</reference>
<dbReference type="GO" id="GO:0016787">
    <property type="term" value="F:hydrolase activity"/>
    <property type="evidence" value="ECO:0007669"/>
    <property type="project" value="UniProtKB-KW"/>
</dbReference>